<dbReference type="Gene3D" id="3.30.70.80">
    <property type="entry name" value="Peptidase S8 propeptide/proteinase inhibitor I9"/>
    <property type="match status" value="1"/>
</dbReference>
<feature type="active site" description="Charge relay system" evidence="5">
    <location>
        <position position="200"/>
    </location>
</feature>
<feature type="active site" description="Charge relay system" evidence="5">
    <location>
        <position position="350"/>
    </location>
</feature>
<evidence type="ECO:0000259" key="8">
    <source>
        <dbReference type="Pfam" id="PF00082"/>
    </source>
</evidence>
<sequence>MGTHTKLRAFAAAAALLLAVAGPLTSAAAAPPVTATIGTPGAEPAPLLRTADPIPGQYIVTLSEDVTPDTAIERAVPGVEPLFTYDSALNGFAAKLTPEQLTAVRALPGVTAVEEDGHATAEPVRAPGPLAQAYSWGLDRIDQFYLPLNQQYNVNHTGAGARVFVIDSGIDYGHPEFGGRAVFGFDAIGDGRHGADCAGHGTHVAGTIGGANFGVARHALLVSVRVLGCDNRGSWSGIIAGFDWVADNARQPAVVNASLGGDFNQAVNDAVDNLAARGVLPVVAAGNETRDACQVSPASATWALTVGATDHNDRQTGFSNYGPCLEIFAPGQAIMSARLGGGSVALDGTSMASPHVAGVAALYKSAHPTAGPSEVANWLIGQSTKNVLAVSANSPNRLLYTGGF</sequence>
<name>A0ABU2MSL1_9ACTN</name>
<feature type="active site" description="Charge relay system" evidence="5">
    <location>
        <position position="167"/>
    </location>
</feature>
<gene>
    <name evidence="10" type="ORF">RM590_18645</name>
</gene>
<dbReference type="InterPro" id="IPR022398">
    <property type="entry name" value="Peptidase_S8_His-AS"/>
</dbReference>
<dbReference type="InterPro" id="IPR050131">
    <property type="entry name" value="Peptidase_S8_subtilisin-like"/>
</dbReference>
<dbReference type="InterPro" id="IPR037045">
    <property type="entry name" value="S8pro/Inhibitor_I9_sf"/>
</dbReference>
<dbReference type="InterPro" id="IPR023828">
    <property type="entry name" value="Peptidase_S8_Ser-AS"/>
</dbReference>
<proteinExistence type="inferred from homology"/>
<dbReference type="GO" id="GO:0016787">
    <property type="term" value="F:hydrolase activity"/>
    <property type="evidence" value="ECO:0007669"/>
    <property type="project" value="UniProtKB-KW"/>
</dbReference>
<dbReference type="Pfam" id="PF00082">
    <property type="entry name" value="Peptidase_S8"/>
    <property type="match status" value="1"/>
</dbReference>
<evidence type="ECO:0000256" key="5">
    <source>
        <dbReference type="PROSITE-ProRule" id="PRU01240"/>
    </source>
</evidence>
<dbReference type="RefSeq" id="WP_311705747.1">
    <property type="nucleotide sequence ID" value="NZ_JAVREL010000010.1"/>
</dbReference>
<dbReference type="SUPFAM" id="SSF52743">
    <property type="entry name" value="Subtilisin-like"/>
    <property type="match status" value="1"/>
</dbReference>
<evidence type="ECO:0000259" key="9">
    <source>
        <dbReference type="Pfam" id="PF05922"/>
    </source>
</evidence>
<evidence type="ECO:0000256" key="2">
    <source>
        <dbReference type="ARBA" id="ARBA00022670"/>
    </source>
</evidence>
<dbReference type="Pfam" id="PF05922">
    <property type="entry name" value="Inhibitor_I9"/>
    <property type="match status" value="1"/>
</dbReference>
<evidence type="ECO:0000256" key="4">
    <source>
        <dbReference type="ARBA" id="ARBA00022825"/>
    </source>
</evidence>
<evidence type="ECO:0000256" key="3">
    <source>
        <dbReference type="ARBA" id="ARBA00022801"/>
    </source>
</evidence>
<evidence type="ECO:0000313" key="10">
    <source>
        <dbReference type="EMBL" id="MDT0344615.1"/>
    </source>
</evidence>
<comment type="similarity">
    <text evidence="1 5 6">Belongs to the peptidase S8 family.</text>
</comment>
<dbReference type="Proteomes" id="UP001183246">
    <property type="component" value="Unassembled WGS sequence"/>
</dbReference>
<dbReference type="EC" id="3.4.-.-" evidence="10"/>
<dbReference type="InterPro" id="IPR036852">
    <property type="entry name" value="Peptidase_S8/S53_dom_sf"/>
</dbReference>
<feature type="signal peptide" evidence="7">
    <location>
        <begin position="1"/>
        <end position="29"/>
    </location>
</feature>
<feature type="chain" id="PRO_5046943726" evidence="7">
    <location>
        <begin position="30"/>
        <end position="404"/>
    </location>
</feature>
<dbReference type="SUPFAM" id="SSF54897">
    <property type="entry name" value="Protease propeptides/inhibitors"/>
    <property type="match status" value="1"/>
</dbReference>
<dbReference type="PROSITE" id="PS00138">
    <property type="entry name" value="SUBTILASE_SER"/>
    <property type="match status" value="1"/>
</dbReference>
<dbReference type="Gene3D" id="3.40.50.200">
    <property type="entry name" value="Peptidase S8/S53 domain"/>
    <property type="match status" value="1"/>
</dbReference>
<organism evidence="10 11">
    <name type="scientific">Streptomyces litchfieldiae</name>
    <dbReference type="NCBI Taxonomy" id="3075543"/>
    <lineage>
        <taxon>Bacteria</taxon>
        <taxon>Bacillati</taxon>
        <taxon>Actinomycetota</taxon>
        <taxon>Actinomycetes</taxon>
        <taxon>Kitasatosporales</taxon>
        <taxon>Streptomycetaceae</taxon>
        <taxon>Streptomyces</taxon>
    </lineage>
</organism>
<dbReference type="PROSITE" id="PS00137">
    <property type="entry name" value="SUBTILASE_HIS"/>
    <property type="match status" value="1"/>
</dbReference>
<dbReference type="InterPro" id="IPR010259">
    <property type="entry name" value="S8pro/Inhibitor_I9"/>
</dbReference>
<keyword evidence="2 5" id="KW-0645">Protease</keyword>
<keyword evidence="11" id="KW-1185">Reference proteome</keyword>
<comment type="caution">
    <text evidence="10">The sequence shown here is derived from an EMBL/GenBank/DDBJ whole genome shotgun (WGS) entry which is preliminary data.</text>
</comment>
<dbReference type="InterPro" id="IPR000209">
    <property type="entry name" value="Peptidase_S8/S53_dom"/>
</dbReference>
<accession>A0ABU2MSL1</accession>
<keyword evidence="7" id="KW-0732">Signal</keyword>
<evidence type="ECO:0000256" key="7">
    <source>
        <dbReference type="SAM" id="SignalP"/>
    </source>
</evidence>
<dbReference type="PRINTS" id="PR00723">
    <property type="entry name" value="SUBTILISIN"/>
</dbReference>
<dbReference type="InterPro" id="IPR034193">
    <property type="entry name" value="PCSK9_ProteinaseK-like"/>
</dbReference>
<reference evidence="11" key="1">
    <citation type="submission" date="2023-07" db="EMBL/GenBank/DDBJ databases">
        <title>30 novel species of actinomycetes from the DSMZ collection.</title>
        <authorList>
            <person name="Nouioui I."/>
        </authorList>
    </citation>
    <scope>NUCLEOTIDE SEQUENCE [LARGE SCALE GENOMIC DNA]</scope>
    <source>
        <strain evidence="11">DSM 44938</strain>
    </source>
</reference>
<dbReference type="PANTHER" id="PTHR43806:SF11">
    <property type="entry name" value="CEREVISIN-RELATED"/>
    <property type="match status" value="1"/>
</dbReference>
<dbReference type="InterPro" id="IPR023827">
    <property type="entry name" value="Peptidase_S8_Asp-AS"/>
</dbReference>
<dbReference type="PROSITE" id="PS51892">
    <property type="entry name" value="SUBTILASE"/>
    <property type="match status" value="1"/>
</dbReference>
<evidence type="ECO:0000313" key="11">
    <source>
        <dbReference type="Proteomes" id="UP001183246"/>
    </source>
</evidence>
<feature type="domain" description="Inhibitor I9" evidence="9">
    <location>
        <begin position="82"/>
        <end position="117"/>
    </location>
</feature>
<evidence type="ECO:0000256" key="1">
    <source>
        <dbReference type="ARBA" id="ARBA00011073"/>
    </source>
</evidence>
<dbReference type="PANTHER" id="PTHR43806">
    <property type="entry name" value="PEPTIDASE S8"/>
    <property type="match status" value="1"/>
</dbReference>
<keyword evidence="4 5" id="KW-0720">Serine protease</keyword>
<dbReference type="InterPro" id="IPR015500">
    <property type="entry name" value="Peptidase_S8_subtilisin-rel"/>
</dbReference>
<feature type="domain" description="Peptidase S8/S53" evidence="8">
    <location>
        <begin position="158"/>
        <end position="386"/>
    </location>
</feature>
<evidence type="ECO:0000256" key="6">
    <source>
        <dbReference type="RuleBase" id="RU003355"/>
    </source>
</evidence>
<dbReference type="EMBL" id="JAVREL010000010">
    <property type="protein sequence ID" value="MDT0344615.1"/>
    <property type="molecule type" value="Genomic_DNA"/>
</dbReference>
<dbReference type="PROSITE" id="PS00136">
    <property type="entry name" value="SUBTILASE_ASP"/>
    <property type="match status" value="1"/>
</dbReference>
<dbReference type="CDD" id="cd04077">
    <property type="entry name" value="Peptidases_S8_PCSK9_ProteinaseK_like"/>
    <property type="match status" value="1"/>
</dbReference>
<protein>
    <submittedName>
        <fullName evidence="10">S8 family peptidase</fullName>
        <ecNumber evidence="10">3.4.-.-</ecNumber>
    </submittedName>
</protein>
<keyword evidence="3 5" id="KW-0378">Hydrolase</keyword>